<dbReference type="Proteomes" id="UP000017836">
    <property type="component" value="Unassembled WGS sequence"/>
</dbReference>
<evidence type="ECO:0000256" key="2">
    <source>
        <dbReference type="SAM" id="SignalP"/>
    </source>
</evidence>
<dbReference type="AlphaFoldDB" id="W1P0S3"/>
<dbReference type="OrthoDB" id="1914642at2759"/>
<dbReference type="Gramene" id="ERN01538">
    <property type="protein sequence ID" value="ERN01538"/>
    <property type="gene ID" value="AMTR_s00002p00271200"/>
</dbReference>
<reference evidence="4" key="1">
    <citation type="journal article" date="2013" name="Science">
        <title>The Amborella genome and the evolution of flowering plants.</title>
        <authorList>
            <consortium name="Amborella Genome Project"/>
        </authorList>
    </citation>
    <scope>NUCLEOTIDE SEQUENCE [LARGE SCALE GENOMIC DNA]</scope>
</reference>
<evidence type="ECO:0008006" key="5">
    <source>
        <dbReference type="Google" id="ProtNLM"/>
    </source>
</evidence>
<evidence type="ECO:0000313" key="3">
    <source>
        <dbReference type="EMBL" id="ERN01538.1"/>
    </source>
</evidence>
<feature type="chain" id="PRO_5004806994" description="EGF-like domain-containing protein" evidence="2">
    <location>
        <begin position="24"/>
        <end position="211"/>
    </location>
</feature>
<feature type="region of interest" description="Disordered" evidence="1">
    <location>
        <begin position="172"/>
        <end position="193"/>
    </location>
</feature>
<dbReference type="OMA" id="SSLWFIT"/>
<proteinExistence type="predicted"/>
<gene>
    <name evidence="3" type="ORF">AMTR_s00002p00271200</name>
</gene>
<keyword evidence="2" id="KW-0732">Signal</keyword>
<accession>W1P0S3</accession>
<keyword evidence="4" id="KW-1185">Reference proteome</keyword>
<dbReference type="EMBL" id="KI394767">
    <property type="protein sequence ID" value="ERN01538.1"/>
    <property type="molecule type" value="Genomic_DNA"/>
</dbReference>
<dbReference type="KEGG" id="atr:18429623"/>
<dbReference type="eggNOG" id="ENOG502S1P7">
    <property type="taxonomic scope" value="Eukaryota"/>
</dbReference>
<evidence type="ECO:0000313" key="4">
    <source>
        <dbReference type="Proteomes" id="UP000017836"/>
    </source>
</evidence>
<feature type="signal peptide" evidence="2">
    <location>
        <begin position="1"/>
        <end position="23"/>
    </location>
</feature>
<organism evidence="3 4">
    <name type="scientific">Amborella trichopoda</name>
    <dbReference type="NCBI Taxonomy" id="13333"/>
    <lineage>
        <taxon>Eukaryota</taxon>
        <taxon>Viridiplantae</taxon>
        <taxon>Streptophyta</taxon>
        <taxon>Embryophyta</taxon>
        <taxon>Tracheophyta</taxon>
        <taxon>Spermatophyta</taxon>
        <taxon>Magnoliopsida</taxon>
        <taxon>Amborellales</taxon>
        <taxon>Amborellaceae</taxon>
        <taxon>Amborella</taxon>
    </lineage>
</organism>
<dbReference type="PANTHER" id="PTHR33881">
    <property type="entry name" value="NEUROGENIC LOCUS NOTCH-LIKE PROTEIN"/>
    <property type="match status" value="1"/>
</dbReference>
<sequence>MAFQHLSPFVLFIFFQLFPTIKALGNDSWPFLDNICDTVGCGKGSCKVNTSHAIPFVCECDPGWMQFPSNSAFKFLPCVIPKCTVNYSCDKALTPAPAVAPPTNHSSLLDPCTYAYCGGGTCVKTGGLGFRCECKEAYSNLMNTTTFPCFNNCYLGTDCANLGIGLKNGSDSPSGLSQNTPISGNQASPGHTSSRHTAVLSALVGVVVSLI</sequence>
<protein>
    <recommendedName>
        <fullName evidence="5">EGF-like domain-containing protein</fullName>
    </recommendedName>
</protein>
<dbReference type="HOGENOM" id="CLU_079766_0_0_1"/>
<evidence type="ECO:0000256" key="1">
    <source>
        <dbReference type="SAM" id="MobiDB-lite"/>
    </source>
</evidence>
<dbReference type="PANTHER" id="PTHR33881:SF17">
    <property type="entry name" value="EGF-LIKE DOMAIN-CONTAINING PROTEIN"/>
    <property type="match status" value="1"/>
</dbReference>
<name>W1P0S3_AMBTC</name>